<gene>
    <name evidence="1" type="ORF">CDAR_59921</name>
</gene>
<protein>
    <submittedName>
        <fullName evidence="1">Uncharacterized protein</fullName>
    </submittedName>
</protein>
<name>A0AAV4RT29_9ARAC</name>
<dbReference type="Proteomes" id="UP001054837">
    <property type="component" value="Unassembled WGS sequence"/>
</dbReference>
<dbReference type="AlphaFoldDB" id="A0AAV4RT29"/>
<keyword evidence="2" id="KW-1185">Reference proteome</keyword>
<evidence type="ECO:0000313" key="1">
    <source>
        <dbReference type="EMBL" id="GIY23262.1"/>
    </source>
</evidence>
<dbReference type="EMBL" id="BPLQ01006523">
    <property type="protein sequence ID" value="GIY23262.1"/>
    <property type="molecule type" value="Genomic_DNA"/>
</dbReference>
<organism evidence="1 2">
    <name type="scientific">Caerostris darwini</name>
    <dbReference type="NCBI Taxonomy" id="1538125"/>
    <lineage>
        <taxon>Eukaryota</taxon>
        <taxon>Metazoa</taxon>
        <taxon>Ecdysozoa</taxon>
        <taxon>Arthropoda</taxon>
        <taxon>Chelicerata</taxon>
        <taxon>Arachnida</taxon>
        <taxon>Araneae</taxon>
        <taxon>Araneomorphae</taxon>
        <taxon>Entelegynae</taxon>
        <taxon>Araneoidea</taxon>
        <taxon>Araneidae</taxon>
        <taxon>Caerostris</taxon>
    </lineage>
</organism>
<proteinExistence type="predicted"/>
<sequence length="107" mass="11729">MQPVADWRSPVARGHPLQACTRLELGLGRTMSESASFLQDKVISPLPNLQSGGSSIHLVGRFVVIDLLDSLPIARLYSFMDHSYTQAHSPRQGGSTIQSGYVIITMY</sequence>
<reference evidence="1 2" key="1">
    <citation type="submission" date="2021-06" db="EMBL/GenBank/DDBJ databases">
        <title>Caerostris darwini draft genome.</title>
        <authorList>
            <person name="Kono N."/>
            <person name="Arakawa K."/>
        </authorList>
    </citation>
    <scope>NUCLEOTIDE SEQUENCE [LARGE SCALE GENOMIC DNA]</scope>
</reference>
<accession>A0AAV4RT29</accession>
<comment type="caution">
    <text evidence="1">The sequence shown here is derived from an EMBL/GenBank/DDBJ whole genome shotgun (WGS) entry which is preliminary data.</text>
</comment>
<evidence type="ECO:0000313" key="2">
    <source>
        <dbReference type="Proteomes" id="UP001054837"/>
    </source>
</evidence>